<evidence type="ECO:0000313" key="3">
    <source>
        <dbReference type="EMBL" id="EFX04982.1"/>
    </source>
</evidence>
<gene>
    <name evidence="3" type="ORF">CMQ_5244</name>
</gene>
<dbReference type="SUPFAM" id="SSF53335">
    <property type="entry name" value="S-adenosyl-L-methionine-dependent methyltransferases"/>
    <property type="match status" value="1"/>
</dbReference>
<dbReference type="InParanoid" id="F0XBS5"/>
<name>F0XBS5_GROCL</name>
<dbReference type="HOGENOM" id="CLU_010595_1_2_1"/>
<dbReference type="InterPro" id="IPR029063">
    <property type="entry name" value="SAM-dependent_MTases_sf"/>
</dbReference>
<dbReference type="Proteomes" id="UP000007796">
    <property type="component" value="Unassembled WGS sequence"/>
</dbReference>
<dbReference type="OrthoDB" id="2013972at2759"/>
<feature type="region of interest" description="Disordered" evidence="2">
    <location>
        <begin position="1"/>
        <end position="61"/>
    </location>
</feature>
<dbReference type="GO" id="GO:0008168">
    <property type="term" value="F:methyltransferase activity"/>
    <property type="evidence" value="ECO:0007669"/>
    <property type="project" value="UniProtKB-KW"/>
</dbReference>
<sequence length="343" mass="38789">MAKESAANMAQEPTVRVVLAADQPDNPHSPGNVAPDTVLQDPVQVDSERVDDEGYDDSTSYENGRRYHAFREGIYVVPNDEAEQERLDLVHHIYRLLIKGELFLAPISAHPHRVLDLGTGTGIWAMDFAEQHPSAEVLGTDLSPIQPKWAPPNCIFEVDDFEQDWLYHKKFDYIHAREIAGCVSDPDQLVRRAFENLVPGGYFEIQTVYPRFVSDDGTHTKAVNAQLWIKSVCDGAAKFGKPLDLTKEWLGELKAAGFVDVHQEIRKLTIGAWPKDPALKEIGRYGLVQQQQALEAYSPGILSRISSWKDEEIQVLLAKVNEELKDPEIHIYHPIYFIWGRKP</sequence>
<dbReference type="AlphaFoldDB" id="F0XBS5"/>
<dbReference type="CDD" id="cd02440">
    <property type="entry name" value="AdoMet_MTases"/>
    <property type="match status" value="1"/>
</dbReference>
<dbReference type="STRING" id="655863.F0XBS5"/>
<evidence type="ECO:0000256" key="2">
    <source>
        <dbReference type="SAM" id="MobiDB-lite"/>
    </source>
</evidence>
<dbReference type="PANTHER" id="PTHR43591">
    <property type="entry name" value="METHYLTRANSFERASE"/>
    <property type="match status" value="1"/>
</dbReference>
<dbReference type="EMBL" id="GL629756">
    <property type="protein sequence ID" value="EFX04982.1"/>
    <property type="molecule type" value="Genomic_DNA"/>
</dbReference>
<reference evidence="3 4" key="1">
    <citation type="journal article" date="2011" name="Proc. Natl. Acad. Sci. U.S.A.">
        <title>Genome and transcriptome analyses of the mountain pine beetle-fungal symbiont Grosmannia clavigera, a lodgepole pine pathogen.</title>
        <authorList>
            <person name="DiGuistini S."/>
            <person name="Wang Y."/>
            <person name="Liao N.Y."/>
            <person name="Taylor G."/>
            <person name="Tanguay P."/>
            <person name="Feau N."/>
            <person name="Henrissat B."/>
            <person name="Chan S.K."/>
            <person name="Hesse-Orce U."/>
            <person name="Alamouti S.M."/>
            <person name="Tsui C.K.M."/>
            <person name="Docking R.T."/>
            <person name="Levasseur A."/>
            <person name="Haridas S."/>
            <person name="Robertson G."/>
            <person name="Birol I."/>
            <person name="Holt R.A."/>
            <person name="Marra M.A."/>
            <person name="Hamelin R.C."/>
            <person name="Hirst M."/>
            <person name="Jones S.J.M."/>
            <person name="Bohlmann J."/>
            <person name="Breuil C."/>
        </authorList>
    </citation>
    <scope>NUCLEOTIDE SEQUENCE [LARGE SCALE GENOMIC DNA]</scope>
    <source>
        <strain evidence="4">kw1407 / UAMH 11150</strain>
    </source>
</reference>
<dbReference type="Gene3D" id="3.40.50.150">
    <property type="entry name" value="Vaccinia Virus protein VP39"/>
    <property type="match status" value="1"/>
</dbReference>
<dbReference type="PANTHER" id="PTHR43591:SF105">
    <property type="entry name" value="METHYLTRANSFERASE DOMAIN-CONTAINING PROTEIN-RELATED"/>
    <property type="match status" value="1"/>
</dbReference>
<dbReference type="eggNOG" id="ENOG502QSKG">
    <property type="taxonomic scope" value="Eukaryota"/>
</dbReference>
<evidence type="ECO:0000313" key="4">
    <source>
        <dbReference type="Proteomes" id="UP000007796"/>
    </source>
</evidence>
<dbReference type="GeneID" id="25978545"/>
<keyword evidence="4" id="KW-1185">Reference proteome</keyword>
<proteinExistence type="inferred from homology"/>
<keyword evidence="3" id="KW-0489">Methyltransferase</keyword>
<dbReference type="GO" id="GO:0032259">
    <property type="term" value="P:methylation"/>
    <property type="evidence" value="ECO:0007669"/>
    <property type="project" value="UniProtKB-KW"/>
</dbReference>
<comment type="similarity">
    <text evidence="1">Belongs to the methyltransferase superfamily. LaeA methyltransferase family.</text>
</comment>
<organism evidence="4">
    <name type="scientific">Grosmannia clavigera (strain kw1407 / UAMH 11150)</name>
    <name type="common">Blue stain fungus</name>
    <name type="synonym">Graphiocladiella clavigera</name>
    <dbReference type="NCBI Taxonomy" id="655863"/>
    <lineage>
        <taxon>Eukaryota</taxon>
        <taxon>Fungi</taxon>
        <taxon>Dikarya</taxon>
        <taxon>Ascomycota</taxon>
        <taxon>Pezizomycotina</taxon>
        <taxon>Sordariomycetes</taxon>
        <taxon>Sordariomycetidae</taxon>
        <taxon>Ophiostomatales</taxon>
        <taxon>Ophiostomataceae</taxon>
        <taxon>Leptographium</taxon>
    </lineage>
</organism>
<dbReference type="Pfam" id="PF13489">
    <property type="entry name" value="Methyltransf_23"/>
    <property type="match status" value="1"/>
</dbReference>
<keyword evidence="3" id="KW-0808">Transferase</keyword>
<evidence type="ECO:0000256" key="1">
    <source>
        <dbReference type="ARBA" id="ARBA00038158"/>
    </source>
</evidence>
<protein>
    <submittedName>
        <fullName evidence="3">Methyltransferase type 12</fullName>
    </submittedName>
</protein>
<accession>F0XBS5</accession>
<dbReference type="RefSeq" id="XP_014174464.1">
    <property type="nucleotide sequence ID" value="XM_014318989.1"/>
</dbReference>